<dbReference type="GO" id="GO:0003676">
    <property type="term" value="F:nucleic acid binding"/>
    <property type="evidence" value="ECO:0007669"/>
    <property type="project" value="InterPro"/>
</dbReference>
<accession>A0AAW2JFE0</accession>
<reference evidence="3" key="1">
    <citation type="submission" date="2020-06" db="EMBL/GenBank/DDBJ databases">
        <authorList>
            <person name="Li T."/>
            <person name="Hu X."/>
            <person name="Zhang T."/>
            <person name="Song X."/>
            <person name="Zhang H."/>
            <person name="Dai N."/>
            <person name="Sheng W."/>
            <person name="Hou X."/>
            <person name="Wei L."/>
        </authorList>
    </citation>
    <scope>NUCLEOTIDE SEQUENCE</scope>
    <source>
        <strain evidence="3">KEN8</strain>
        <tissue evidence="3">Leaf</tissue>
    </source>
</reference>
<organism evidence="3">
    <name type="scientific">Sesamum calycinum</name>
    <dbReference type="NCBI Taxonomy" id="2727403"/>
    <lineage>
        <taxon>Eukaryota</taxon>
        <taxon>Viridiplantae</taxon>
        <taxon>Streptophyta</taxon>
        <taxon>Embryophyta</taxon>
        <taxon>Tracheophyta</taxon>
        <taxon>Spermatophyta</taxon>
        <taxon>Magnoliopsida</taxon>
        <taxon>eudicotyledons</taxon>
        <taxon>Gunneridae</taxon>
        <taxon>Pentapetalae</taxon>
        <taxon>asterids</taxon>
        <taxon>lamiids</taxon>
        <taxon>Lamiales</taxon>
        <taxon>Pedaliaceae</taxon>
        <taxon>Sesamum</taxon>
    </lineage>
</organism>
<reference evidence="3" key="2">
    <citation type="journal article" date="2024" name="Plant">
        <title>Genomic evolution and insights into agronomic trait innovations of Sesamum species.</title>
        <authorList>
            <person name="Miao H."/>
            <person name="Wang L."/>
            <person name="Qu L."/>
            <person name="Liu H."/>
            <person name="Sun Y."/>
            <person name="Le M."/>
            <person name="Wang Q."/>
            <person name="Wei S."/>
            <person name="Zheng Y."/>
            <person name="Lin W."/>
            <person name="Duan Y."/>
            <person name="Cao H."/>
            <person name="Xiong S."/>
            <person name="Wang X."/>
            <person name="Wei L."/>
            <person name="Li C."/>
            <person name="Ma Q."/>
            <person name="Ju M."/>
            <person name="Zhao R."/>
            <person name="Li G."/>
            <person name="Mu C."/>
            <person name="Tian Q."/>
            <person name="Mei H."/>
            <person name="Zhang T."/>
            <person name="Gao T."/>
            <person name="Zhang H."/>
        </authorList>
    </citation>
    <scope>NUCLEOTIDE SEQUENCE</scope>
    <source>
        <strain evidence="3">KEN8</strain>
    </source>
</reference>
<dbReference type="InterPro" id="IPR036875">
    <property type="entry name" value="Znf_CCHC_sf"/>
</dbReference>
<evidence type="ECO:0000313" key="3">
    <source>
        <dbReference type="EMBL" id="KAL0292255.1"/>
    </source>
</evidence>
<keyword evidence="1" id="KW-0863">Zinc-finger</keyword>
<evidence type="ECO:0000259" key="2">
    <source>
        <dbReference type="PROSITE" id="PS50158"/>
    </source>
</evidence>
<dbReference type="PANTHER" id="PTHR11439">
    <property type="entry name" value="GAG-POL-RELATED RETROTRANSPOSON"/>
    <property type="match status" value="1"/>
</dbReference>
<dbReference type="SMART" id="SM00343">
    <property type="entry name" value="ZnF_C2HC"/>
    <property type="match status" value="1"/>
</dbReference>
<dbReference type="Pfam" id="PF00098">
    <property type="entry name" value="zf-CCHC"/>
    <property type="match status" value="1"/>
</dbReference>
<dbReference type="CDD" id="cd09272">
    <property type="entry name" value="RNase_HI_RT_Ty1"/>
    <property type="match status" value="1"/>
</dbReference>
<proteinExistence type="predicted"/>
<comment type="caution">
    <text evidence="3">The sequence shown here is derived from an EMBL/GenBank/DDBJ whole genome shotgun (WGS) entry which is preliminary data.</text>
</comment>
<dbReference type="EMBL" id="JACGWM010001518">
    <property type="protein sequence ID" value="KAL0292255.1"/>
    <property type="molecule type" value="Genomic_DNA"/>
</dbReference>
<dbReference type="InterPro" id="IPR001878">
    <property type="entry name" value="Znf_CCHC"/>
</dbReference>
<name>A0AAW2JFE0_9LAMI</name>
<dbReference type="AlphaFoldDB" id="A0AAW2JFE0"/>
<evidence type="ECO:0000256" key="1">
    <source>
        <dbReference type="PROSITE-ProRule" id="PRU00047"/>
    </source>
</evidence>
<sequence>MHQVQPSSNVNYVSEKNKNINPNGVGKKIKSFDSDSNKRHVTCYNCGKKGHIKKDCHFRKEQKTFEMPNVQVVETNVEEVIAMVSNLHIEIRKNLVSAAILSKKGLKTVIEADKLIVTKNGEFVGKGYYCDGMFKLLEGDPKTFTEAMTSRDAVFWKEAVNDEMDSLLANNPCVLTDLPPGSKAIGLSRFTSNPTIEHWKGIRRVFGYLKGTANLGLFYNRFPAVLEGYSDASWITSIGNNKSTSGWIFTLAGGAVAWASKKQTCLTHSTMEAEFVALAATSKEAEWLR</sequence>
<dbReference type="PANTHER" id="PTHR11439:SF440">
    <property type="entry name" value="INTEGRASE CATALYTIC DOMAIN-CONTAINING PROTEIN"/>
    <property type="match status" value="1"/>
</dbReference>
<dbReference type="Gene3D" id="4.10.60.10">
    <property type="entry name" value="Zinc finger, CCHC-type"/>
    <property type="match status" value="1"/>
</dbReference>
<protein>
    <recommendedName>
        <fullName evidence="2">CCHC-type domain-containing protein</fullName>
    </recommendedName>
</protein>
<keyword evidence="1" id="KW-0862">Zinc</keyword>
<keyword evidence="1" id="KW-0479">Metal-binding</keyword>
<feature type="domain" description="CCHC-type" evidence="2">
    <location>
        <begin position="43"/>
        <end position="56"/>
    </location>
</feature>
<dbReference type="GO" id="GO:0008270">
    <property type="term" value="F:zinc ion binding"/>
    <property type="evidence" value="ECO:0007669"/>
    <property type="project" value="UniProtKB-KW"/>
</dbReference>
<gene>
    <name evidence="3" type="ORF">Scaly_2598000</name>
</gene>
<dbReference type="SUPFAM" id="SSF57756">
    <property type="entry name" value="Retrovirus zinc finger-like domains"/>
    <property type="match status" value="1"/>
</dbReference>
<dbReference type="PROSITE" id="PS50158">
    <property type="entry name" value="ZF_CCHC"/>
    <property type="match status" value="1"/>
</dbReference>